<dbReference type="Gene3D" id="3.20.20.80">
    <property type="entry name" value="Glycosidases"/>
    <property type="match status" value="1"/>
</dbReference>
<dbReference type="AlphaFoldDB" id="A0A9P1CBQ1"/>
<keyword evidence="5" id="KW-1185">Reference proteome</keyword>
<feature type="region of interest" description="Disordered" evidence="1">
    <location>
        <begin position="539"/>
        <end position="559"/>
    </location>
</feature>
<name>A0A9P1CBQ1_9DINO</name>
<organism evidence="3">
    <name type="scientific">Cladocopium goreaui</name>
    <dbReference type="NCBI Taxonomy" id="2562237"/>
    <lineage>
        <taxon>Eukaryota</taxon>
        <taxon>Sar</taxon>
        <taxon>Alveolata</taxon>
        <taxon>Dinophyceae</taxon>
        <taxon>Suessiales</taxon>
        <taxon>Symbiodiniaceae</taxon>
        <taxon>Cladocopium</taxon>
    </lineage>
</organism>
<evidence type="ECO:0000313" key="3">
    <source>
        <dbReference type="EMBL" id="CAI3988212.1"/>
    </source>
</evidence>
<dbReference type="OrthoDB" id="428177at2759"/>
<reference evidence="4 5" key="2">
    <citation type="submission" date="2024-05" db="EMBL/GenBank/DDBJ databases">
        <authorList>
            <person name="Chen Y."/>
            <person name="Shah S."/>
            <person name="Dougan E. K."/>
            <person name="Thang M."/>
            <person name="Chan C."/>
        </authorList>
    </citation>
    <scope>NUCLEOTIDE SEQUENCE [LARGE SCALE GENOMIC DNA]</scope>
</reference>
<keyword evidence="2" id="KW-0732">Signal</keyword>
<evidence type="ECO:0008006" key="6">
    <source>
        <dbReference type="Google" id="ProtNLM"/>
    </source>
</evidence>
<evidence type="ECO:0000256" key="2">
    <source>
        <dbReference type="SAM" id="SignalP"/>
    </source>
</evidence>
<dbReference type="EMBL" id="CAMXCT010001243">
    <property type="protein sequence ID" value="CAI3988212.1"/>
    <property type="molecule type" value="Genomic_DNA"/>
</dbReference>
<accession>A0A9P1CBQ1</accession>
<dbReference type="EMBL" id="CAMXCT030001243">
    <property type="protein sequence ID" value="CAL4775524.1"/>
    <property type="molecule type" value="Genomic_DNA"/>
</dbReference>
<evidence type="ECO:0000256" key="1">
    <source>
        <dbReference type="SAM" id="MobiDB-lite"/>
    </source>
</evidence>
<dbReference type="InterPro" id="IPR017853">
    <property type="entry name" value="GH"/>
</dbReference>
<feature type="chain" id="PRO_5043270315" description="Glycoside hydrolase family 5 domain-containing protein" evidence="2">
    <location>
        <begin position="21"/>
        <end position="763"/>
    </location>
</feature>
<feature type="signal peptide" evidence="2">
    <location>
        <begin position="1"/>
        <end position="20"/>
    </location>
</feature>
<dbReference type="EMBL" id="CAMXCT020001243">
    <property type="protein sequence ID" value="CAL1141587.1"/>
    <property type="molecule type" value="Genomic_DNA"/>
</dbReference>
<reference evidence="3" key="1">
    <citation type="submission" date="2022-10" db="EMBL/GenBank/DDBJ databases">
        <authorList>
            <person name="Chen Y."/>
            <person name="Dougan E. K."/>
            <person name="Chan C."/>
            <person name="Rhodes N."/>
            <person name="Thang M."/>
        </authorList>
    </citation>
    <scope>NUCLEOTIDE SEQUENCE</scope>
</reference>
<comment type="caution">
    <text evidence="3">The sequence shown here is derived from an EMBL/GenBank/DDBJ whole genome shotgun (WGS) entry which is preliminary data.</text>
</comment>
<evidence type="ECO:0000313" key="4">
    <source>
        <dbReference type="EMBL" id="CAL4775524.1"/>
    </source>
</evidence>
<protein>
    <recommendedName>
        <fullName evidence="6">Glycoside hydrolase family 5 domain-containing protein</fullName>
    </recommendedName>
</protein>
<gene>
    <name evidence="3" type="ORF">C1SCF055_LOCUS15416</name>
</gene>
<proteinExistence type="predicted"/>
<dbReference type="SUPFAM" id="SSF51445">
    <property type="entry name" value="(Trans)glycosidases"/>
    <property type="match status" value="1"/>
</dbReference>
<sequence length="763" mass="87081">MALHGLLLTIFLGCHFDSHALRIAKIAKTAQRQRWHRHWPQRWGRYHYHPRPQKSPYIQIPPDVDVLPKDNSNLLGAQCNWGGMNSYFLYAQEVTNQHKTLKAMSDWGLKVLRIFIDTVPRNHKNTKSQFVDFLEPDHMGPPYKTQVLDLINDLMVRAHDYGVKLAIAMHDRYSLGCYACDGYQKELGLFCAPAHNKKCGPLNDASEFYTNATAISYYDQRLEFILKYRNLHFNKTWGELKEVVAMFEVQNEAHGFDPRPWPNDWHCERAKVMKAHMDPAIYIGTGGGRTFSESTLIEHFNCSEIDVVTLHDYDACTWLEMDHNLTDAKKLSMTYNKKILYEEFGNQKQSYRPDYYYAILTAANRNGIPFMPWEFLIPPSTGDQGGFEFRRHIQCWSSVCWLPTGQLQPTDGPIWNSAVSTRRMEGWQSVTGHQCLQRQRHALVAALAATKPLERLAQQRRQVALSLQAVQALQQANAADENEPLVMPGRAFFTPHRQKDQLRIARAFTARLRSLGAYCRAKPSWEAVAYDHLKGAQVEPRKDARGRQSTKAQRHASASMAAKDTFVVVYTHKGNGEQIGDSKEEKPQKIVLRVTLWVKHPLLLAEGDRADLDGAKVQGCCLNGFEAIEWWLTKLRPPELQSGKDIEHILLLMRSDSTTQEVAKAAERFAEMRMGMSISEMEAPVRPRALEQKMAAGEPQVSDEVPVGGQWGLGTPETPQMGIQPGWWNHRNSESDFQEFREFGAEPGKCQPSTGRAPLYHQR</sequence>
<dbReference type="Proteomes" id="UP001152797">
    <property type="component" value="Unassembled WGS sequence"/>
</dbReference>
<evidence type="ECO:0000313" key="5">
    <source>
        <dbReference type="Proteomes" id="UP001152797"/>
    </source>
</evidence>